<accession>A0A814FKG1</accession>
<feature type="coiled-coil region" evidence="1">
    <location>
        <begin position="140"/>
        <end position="167"/>
    </location>
</feature>
<gene>
    <name evidence="2" type="ORF">SEV965_LOCUS9770</name>
</gene>
<keyword evidence="1" id="KW-0175">Coiled coil</keyword>
<evidence type="ECO:0000256" key="1">
    <source>
        <dbReference type="SAM" id="Coils"/>
    </source>
</evidence>
<evidence type="ECO:0000313" key="3">
    <source>
        <dbReference type="Proteomes" id="UP000663889"/>
    </source>
</evidence>
<reference evidence="2" key="1">
    <citation type="submission" date="2021-02" db="EMBL/GenBank/DDBJ databases">
        <authorList>
            <person name="Nowell W R."/>
        </authorList>
    </citation>
    <scope>NUCLEOTIDE SEQUENCE</scope>
</reference>
<name>A0A814FKG1_9BILA</name>
<proteinExistence type="predicted"/>
<protein>
    <submittedName>
        <fullName evidence="2">Uncharacterized protein</fullName>
    </submittedName>
</protein>
<evidence type="ECO:0000313" key="2">
    <source>
        <dbReference type="EMBL" id="CAF0981305.1"/>
    </source>
</evidence>
<comment type="caution">
    <text evidence="2">The sequence shown here is derived from an EMBL/GenBank/DDBJ whole genome shotgun (WGS) entry which is preliminary data.</text>
</comment>
<dbReference type="Proteomes" id="UP000663889">
    <property type="component" value="Unassembled WGS sequence"/>
</dbReference>
<sequence>MDPLPLGRCSVKNSSGTKIQCSRWAILICSHCNQGVCLEHHDIHQHEIQIRTHQLNNRINDLRQILHTLTYQQMIDNFQEKIDQWSQIRKNEIDLKHAQMSFQLLNEIKQINIDQFRLLQLNNIEQYIGQPLTDLLHLPNNIQMKHIESLEQQLEQIQQKIQEIFSCLQITNDGQLKIDQSITLINNYSTLSSLYKHSLNDCPGAMAGSPLHQDYLLVFQSKPYFSLVFIEDNKHITRIPIDCFVNDICWSQTTQVFLITTEYYLYEFYPLNNRLSEPYGNSKSNRTLWTSACNSTDLYIIHKPDMIMYQRDIKKPFEKKREWQKNDIMCEEGDQFIASIRIDEQRQILALSIKQCDNRWRVDFFLIVSMQRLYCGSSFGIPTEIHPCYCMITPLLNHHNQWLVQYCTSEKCQCVILNEKAQVINQIDRNGFNITLIGRDKIAFLDHNGIEIYRR</sequence>
<dbReference type="AlphaFoldDB" id="A0A814FKG1"/>
<dbReference type="EMBL" id="CAJNOU010000387">
    <property type="protein sequence ID" value="CAF0981305.1"/>
    <property type="molecule type" value="Genomic_DNA"/>
</dbReference>
<organism evidence="2 3">
    <name type="scientific">Rotaria sordida</name>
    <dbReference type="NCBI Taxonomy" id="392033"/>
    <lineage>
        <taxon>Eukaryota</taxon>
        <taxon>Metazoa</taxon>
        <taxon>Spiralia</taxon>
        <taxon>Gnathifera</taxon>
        <taxon>Rotifera</taxon>
        <taxon>Eurotatoria</taxon>
        <taxon>Bdelloidea</taxon>
        <taxon>Philodinida</taxon>
        <taxon>Philodinidae</taxon>
        <taxon>Rotaria</taxon>
    </lineage>
</organism>